<evidence type="ECO:0000256" key="14">
    <source>
        <dbReference type="ARBA" id="ARBA00049244"/>
    </source>
</evidence>
<dbReference type="PANTHER" id="PTHR11276">
    <property type="entry name" value="DNA POLYMERASE TYPE-X FAMILY MEMBER"/>
    <property type="match status" value="1"/>
</dbReference>
<dbReference type="InterPro" id="IPR002008">
    <property type="entry name" value="DNA_pol_X_beta-like"/>
</dbReference>
<evidence type="ECO:0000256" key="10">
    <source>
        <dbReference type="ARBA" id="ARBA00022932"/>
    </source>
</evidence>
<dbReference type="SUPFAM" id="SSF81301">
    <property type="entry name" value="Nucleotidyltransferase"/>
    <property type="match status" value="1"/>
</dbReference>
<dbReference type="InterPro" id="IPR028207">
    <property type="entry name" value="DNA_pol_B_palm_palm"/>
</dbReference>
<evidence type="ECO:0000256" key="9">
    <source>
        <dbReference type="ARBA" id="ARBA00022763"/>
    </source>
</evidence>
<dbReference type="GeneID" id="30965039"/>
<dbReference type="FunFam" id="1.10.150.20:FF:000010">
    <property type="entry name" value="DNA polymerase lambda"/>
    <property type="match status" value="1"/>
</dbReference>
<dbReference type="InterPro" id="IPR029398">
    <property type="entry name" value="PolB_thumb"/>
</dbReference>
<comment type="subcellular location">
    <subcellularLocation>
        <location evidence="2 16">Nucleus</location>
    </subcellularLocation>
</comment>
<evidence type="ECO:0000259" key="17">
    <source>
        <dbReference type="PROSITE" id="PS50172"/>
    </source>
</evidence>
<dbReference type="Gene3D" id="3.30.460.10">
    <property type="entry name" value="Beta Polymerase, domain 2"/>
    <property type="match status" value="1"/>
</dbReference>
<evidence type="ECO:0000256" key="2">
    <source>
        <dbReference type="ARBA" id="ARBA00004123"/>
    </source>
</evidence>
<dbReference type="PRINTS" id="PR00870">
    <property type="entry name" value="DNAPOLXBETA"/>
</dbReference>
<keyword evidence="19" id="KW-1185">Reference proteome</keyword>
<dbReference type="InterPro" id="IPR027421">
    <property type="entry name" value="DNA_pol_lamdba_lyase_dom_sf"/>
</dbReference>
<dbReference type="Pfam" id="PF14792">
    <property type="entry name" value="DNA_pol_B_palm"/>
    <property type="match status" value="1"/>
</dbReference>
<comment type="similarity">
    <text evidence="3 16">Belongs to the DNA polymerase type-X family.</text>
</comment>
<dbReference type="GO" id="GO:0003887">
    <property type="term" value="F:DNA-directed DNA polymerase activity"/>
    <property type="evidence" value="ECO:0007669"/>
    <property type="project" value="UniProtKB-UniRule"/>
</dbReference>
<dbReference type="Gene3D" id="1.10.150.110">
    <property type="entry name" value="DNA polymerase beta, N-terminal domain-like"/>
    <property type="match status" value="1"/>
</dbReference>
<proteinExistence type="inferred from homology"/>
<accession>A0A1D2VPH7</accession>
<keyword evidence="12" id="KW-0456">Lyase</keyword>
<dbReference type="InParanoid" id="A0A1D2VPH7"/>
<gene>
    <name evidence="18" type="ORF">ASCRUDRAFT_67555</name>
</gene>
<dbReference type="OrthoDB" id="205514at2759"/>
<evidence type="ECO:0000313" key="18">
    <source>
        <dbReference type="EMBL" id="ODV63455.1"/>
    </source>
</evidence>
<keyword evidence="10 16" id="KW-0239">DNA-directed DNA polymerase</keyword>
<evidence type="ECO:0000256" key="6">
    <source>
        <dbReference type="ARBA" id="ARBA00022695"/>
    </source>
</evidence>
<dbReference type="EMBL" id="KV454475">
    <property type="protein sequence ID" value="ODV63455.1"/>
    <property type="molecule type" value="Genomic_DNA"/>
</dbReference>
<dbReference type="GO" id="GO:0005634">
    <property type="term" value="C:nucleus"/>
    <property type="evidence" value="ECO:0007669"/>
    <property type="project" value="UniProtKB-SubCell"/>
</dbReference>
<dbReference type="FunFam" id="1.10.150.110:FF:000005">
    <property type="entry name" value="DNA polymerase POL4"/>
    <property type="match status" value="1"/>
</dbReference>
<evidence type="ECO:0000256" key="4">
    <source>
        <dbReference type="ARBA" id="ARBA00022634"/>
    </source>
</evidence>
<protein>
    <recommendedName>
        <fullName evidence="16">DNA polymerase</fullName>
        <ecNumber evidence="16">2.7.7.7</ecNumber>
    </recommendedName>
</protein>
<dbReference type="Gene3D" id="3.40.50.10190">
    <property type="entry name" value="BRCT domain"/>
    <property type="match status" value="1"/>
</dbReference>
<evidence type="ECO:0000256" key="16">
    <source>
        <dbReference type="RuleBase" id="RU366014"/>
    </source>
</evidence>
<dbReference type="Pfam" id="PF10391">
    <property type="entry name" value="DNA_pol_lambd_f"/>
    <property type="match status" value="1"/>
</dbReference>
<dbReference type="SUPFAM" id="SSF52113">
    <property type="entry name" value="BRCT domain"/>
    <property type="match status" value="1"/>
</dbReference>
<dbReference type="Proteomes" id="UP000095038">
    <property type="component" value="Unassembled WGS sequence"/>
</dbReference>
<dbReference type="EC" id="2.7.7.7" evidence="16"/>
<dbReference type="PROSITE" id="PS50172">
    <property type="entry name" value="BRCT"/>
    <property type="match status" value="1"/>
</dbReference>
<reference evidence="19" key="1">
    <citation type="submission" date="2016-05" db="EMBL/GenBank/DDBJ databases">
        <title>Comparative genomics of biotechnologically important yeasts.</title>
        <authorList>
            <consortium name="DOE Joint Genome Institute"/>
            <person name="Riley R."/>
            <person name="Haridas S."/>
            <person name="Wolfe K.H."/>
            <person name="Lopes M.R."/>
            <person name="Hittinger C.T."/>
            <person name="Goker M."/>
            <person name="Salamov A."/>
            <person name="Wisecaver J."/>
            <person name="Long T.M."/>
            <person name="Aerts A.L."/>
            <person name="Barry K."/>
            <person name="Choi C."/>
            <person name="Clum A."/>
            <person name="Coughlan A.Y."/>
            <person name="Deshpande S."/>
            <person name="Douglass A.P."/>
            <person name="Hanson S.J."/>
            <person name="Klenk H.-P."/>
            <person name="Labutti K."/>
            <person name="Lapidus A."/>
            <person name="Lindquist E."/>
            <person name="Lipzen A."/>
            <person name="Meier-Kolthoff J.P."/>
            <person name="Ohm R.A."/>
            <person name="Otillar R.P."/>
            <person name="Pangilinan J."/>
            <person name="Peng Y."/>
            <person name="Rokas A."/>
            <person name="Rosa C.A."/>
            <person name="Scheuner C."/>
            <person name="Sibirny A.A."/>
            <person name="Slot J.C."/>
            <person name="Stielow J.B."/>
            <person name="Sun H."/>
            <person name="Kurtzman C.P."/>
            <person name="Blackwell M."/>
            <person name="Grigoriev I.V."/>
            <person name="Jeffries T.W."/>
        </authorList>
    </citation>
    <scope>NUCLEOTIDE SEQUENCE [LARGE SCALE GENOMIC DNA]</scope>
    <source>
        <strain evidence="19">DSM 1968</strain>
    </source>
</reference>
<dbReference type="InterPro" id="IPR022312">
    <property type="entry name" value="DNA_pol_X"/>
</dbReference>
<evidence type="ECO:0000256" key="3">
    <source>
        <dbReference type="ARBA" id="ARBA00008323"/>
    </source>
</evidence>
<dbReference type="Gene3D" id="1.10.150.20">
    <property type="entry name" value="5' to 3' exonuclease, C-terminal subdomain"/>
    <property type="match status" value="1"/>
</dbReference>
<keyword evidence="11 16" id="KW-0234">DNA repair</keyword>
<keyword evidence="13 16" id="KW-0539">Nucleus</keyword>
<evidence type="ECO:0000256" key="12">
    <source>
        <dbReference type="ARBA" id="ARBA00023239"/>
    </source>
</evidence>
<dbReference type="PRINTS" id="PR00869">
    <property type="entry name" value="DNAPOLX"/>
</dbReference>
<dbReference type="InterPro" id="IPR018944">
    <property type="entry name" value="DNA_pol_lambd_fingers_domain"/>
</dbReference>
<comment type="catalytic activity">
    <reaction evidence="14 16">
        <text>DNA(n) + a 2'-deoxyribonucleoside 5'-triphosphate = DNA(n+1) + diphosphate</text>
        <dbReference type="Rhea" id="RHEA:22508"/>
        <dbReference type="Rhea" id="RHEA-COMP:17339"/>
        <dbReference type="Rhea" id="RHEA-COMP:17340"/>
        <dbReference type="ChEBI" id="CHEBI:33019"/>
        <dbReference type="ChEBI" id="CHEBI:61560"/>
        <dbReference type="ChEBI" id="CHEBI:173112"/>
        <dbReference type="EC" id="2.7.7.7"/>
    </reaction>
</comment>
<evidence type="ECO:0000256" key="8">
    <source>
        <dbReference type="ARBA" id="ARBA00022723"/>
    </source>
</evidence>
<comment type="function">
    <text evidence="16">DNA polymerase that functions in several pathways of DNA repair. Involved in base excision repair (BER) responsible for repair of lesions that give rise to abasic (AP) sites in DNA. Also contributes to DNA double-strand break repair by non-homologous end joining and homologous recombination. Has both template-dependent and template-independent (terminal transferase) DNA polymerase activities. Has also a 5'-deoxyribose-5-phosphate lyase (dRP lyase) activity.</text>
</comment>
<dbReference type="SMART" id="SM00483">
    <property type="entry name" value="POLXc"/>
    <property type="match status" value="1"/>
</dbReference>
<dbReference type="InterPro" id="IPR001357">
    <property type="entry name" value="BRCT_dom"/>
</dbReference>
<dbReference type="STRING" id="1344418.A0A1D2VPH7"/>
<dbReference type="CDD" id="cd00141">
    <property type="entry name" value="NT_POLXc"/>
    <property type="match status" value="1"/>
</dbReference>
<dbReference type="InterPro" id="IPR002054">
    <property type="entry name" value="DNA-dir_DNA_pol_X"/>
</dbReference>
<dbReference type="GO" id="GO:0016829">
    <property type="term" value="F:lyase activity"/>
    <property type="evidence" value="ECO:0007669"/>
    <property type="project" value="UniProtKB-KW"/>
</dbReference>
<evidence type="ECO:0000256" key="15">
    <source>
        <dbReference type="PIRSR" id="PIRSR622312-50"/>
    </source>
</evidence>
<dbReference type="InterPro" id="IPR037160">
    <property type="entry name" value="DNA_Pol_thumb_sf"/>
</dbReference>
<evidence type="ECO:0000256" key="13">
    <source>
        <dbReference type="ARBA" id="ARBA00023242"/>
    </source>
</evidence>
<dbReference type="FunCoup" id="A0A1D2VPH7">
    <property type="interactions" value="267"/>
</dbReference>
<keyword evidence="6 16" id="KW-0548">Nucleotidyltransferase</keyword>
<keyword evidence="9 16" id="KW-0227">DNA damage</keyword>
<dbReference type="InterPro" id="IPR043519">
    <property type="entry name" value="NT_sf"/>
</dbReference>
<sequence>MPPLNIFENLTFLQVPLEQNGLSIFRKRLFVRNGARVKRSWTPKNRETFTHILVNLSRVRDNNDILRRLKIQDGSELGRIIVVDEMWACDSIEQEKLLDTGPYVIHFLPRLEPSENTESEAEKTSEKLNDYKENTKKDNDIINKESKFVAESYKNSLADFVHPNMKIINELTKFIDIYEVLGEGFRSLAYKKAIRTLYSTNKPITTKNDCVSLPGIGNGISSKIEEYFTTNKIEKLESFKNDPKLQVLTIFRNVYGVGPAIAKNWYDLGYRTLDDIKNNVQLTTAQQYGIKYYDDWSKKIPREECTKHLEFLTKIVEEIDPKAKVYSMGSYRRGKSFCSDIDYIITREETDSVDYLVENLLQKLIDKLFEMNYLNCSLSGLGPTITIKDDIADTSQKKRKVIHGTNFHGGCRLIEYGDKAICRRIDFLLTPWNHIGAALMHFTGNDTFNRSIRLRAENRNMKLSQNGLMRKNEDGTFSLIEAFDERKIFEILEMPYLTPQERNL</sequence>
<evidence type="ECO:0000256" key="7">
    <source>
        <dbReference type="ARBA" id="ARBA00022705"/>
    </source>
</evidence>
<dbReference type="Pfam" id="PF14791">
    <property type="entry name" value="DNA_pol_B_thumb"/>
    <property type="match status" value="1"/>
</dbReference>
<evidence type="ECO:0000313" key="19">
    <source>
        <dbReference type="Proteomes" id="UP000095038"/>
    </source>
</evidence>
<feature type="domain" description="BRCT" evidence="17">
    <location>
        <begin position="2"/>
        <end position="105"/>
    </location>
</feature>
<feature type="active site" description="Nucleophile; Schiff-base intermediate with DNA; for 5'-dRP lyase activity" evidence="15">
    <location>
        <position position="223"/>
    </location>
</feature>
<evidence type="ECO:0000256" key="1">
    <source>
        <dbReference type="ARBA" id="ARBA00001936"/>
    </source>
</evidence>
<evidence type="ECO:0000256" key="11">
    <source>
        <dbReference type="ARBA" id="ARBA00023204"/>
    </source>
</evidence>
<keyword evidence="8" id="KW-0479">Metal-binding</keyword>
<dbReference type="InterPro" id="IPR036420">
    <property type="entry name" value="BRCT_dom_sf"/>
</dbReference>
<keyword evidence="5 16" id="KW-0808">Transferase</keyword>
<name>A0A1D2VPH7_9ASCO</name>
<dbReference type="SUPFAM" id="SSF47802">
    <property type="entry name" value="DNA polymerase beta, N-terminal domain-like"/>
    <property type="match status" value="1"/>
</dbReference>
<dbReference type="AlphaFoldDB" id="A0A1D2VPH7"/>
<dbReference type="GO" id="GO:0046872">
    <property type="term" value="F:metal ion binding"/>
    <property type="evidence" value="ECO:0007669"/>
    <property type="project" value="UniProtKB-UniRule"/>
</dbReference>
<dbReference type="Gene3D" id="3.30.210.10">
    <property type="entry name" value="DNA polymerase, thumb domain"/>
    <property type="match status" value="1"/>
</dbReference>
<dbReference type="GO" id="GO:0003677">
    <property type="term" value="F:DNA binding"/>
    <property type="evidence" value="ECO:0007669"/>
    <property type="project" value="UniProtKB-UniRule"/>
</dbReference>
<dbReference type="GO" id="GO:0006303">
    <property type="term" value="P:double-strand break repair via nonhomologous end joining"/>
    <property type="evidence" value="ECO:0007669"/>
    <property type="project" value="TreeGrafter"/>
</dbReference>
<dbReference type="SUPFAM" id="SSF81585">
    <property type="entry name" value="PsbU/PolX domain-like"/>
    <property type="match status" value="1"/>
</dbReference>
<dbReference type="PANTHER" id="PTHR11276:SF28">
    <property type="entry name" value="DNA POLYMERASE LAMBDA"/>
    <property type="match status" value="1"/>
</dbReference>
<dbReference type="Pfam" id="PF14716">
    <property type="entry name" value="HHH_8"/>
    <property type="match status" value="1"/>
</dbReference>
<dbReference type="InterPro" id="IPR010996">
    <property type="entry name" value="HHH_MUS81"/>
</dbReference>
<dbReference type="RefSeq" id="XP_020049762.1">
    <property type="nucleotide sequence ID" value="XM_020191403.1"/>
</dbReference>
<comment type="cofactor">
    <cofactor evidence="1">
        <name>Mn(2+)</name>
        <dbReference type="ChEBI" id="CHEBI:29035"/>
    </cofactor>
</comment>
<evidence type="ECO:0000256" key="5">
    <source>
        <dbReference type="ARBA" id="ARBA00022679"/>
    </source>
</evidence>
<organism evidence="18 19">
    <name type="scientific">Ascoidea rubescens DSM 1968</name>
    <dbReference type="NCBI Taxonomy" id="1344418"/>
    <lineage>
        <taxon>Eukaryota</taxon>
        <taxon>Fungi</taxon>
        <taxon>Dikarya</taxon>
        <taxon>Ascomycota</taxon>
        <taxon>Saccharomycotina</taxon>
        <taxon>Saccharomycetes</taxon>
        <taxon>Ascoideaceae</taxon>
        <taxon>Ascoidea</taxon>
    </lineage>
</organism>
<keyword evidence="7" id="KW-0235">DNA replication</keyword>
<keyword evidence="4" id="KW-0237">DNA synthesis</keyword>